<evidence type="ECO:0000313" key="8">
    <source>
        <dbReference type="EMBL" id="MCK0086501.1"/>
    </source>
</evidence>
<sequence>MMMENKKRRTLIIGGVAGGATAAARLRRRDNDREIIVFEKGEYISYANCGLPYYVGGVIKDRNALLLMNPETMKARFDIDVRISSEVTAIDRENKKLAVFDKKSGETYEEPYDDLVIATGSSPVVPPIPGIDGEGIHTLWTVPDTDRIKRIVEERKPETAAVIGGGFIGLEMAENLQKAGIGVSVIEMQNQVMAPLDYELAELLHENMTMNGVELILGDGVVSFVARDDGSTLINLAGGRTIRAEMVLLSIGVKPNSALARAAGLKVNARGGIVTDRFLKTSDENIYAVGDVIEVENFVLQTPAMIPLAGPANRQARICADNLAGDRKEYHGTMGTSVAKVFDNTAAVTGANEKNLRAMGMVKNKDYYSVLISQKSHAGYYPGSTVLHMKMLFGKDGRLFGAQAVGPDGADKRIDVIASVMRSHGTIYDLEELESAYAPPFSSAKDPVNMLGFTAENILTGLVSFISCAELDELSPASRPAQDMTILDVREEIEFLEYHIPGSVHIPLGKLRGRLDELDKNKMTAVICAVGIRAYNAARILMQNGFGQVRVVEGGINFYKSQHFRDFEKELQVIPAEIPGCPLDMGKGRS</sequence>
<dbReference type="Gene3D" id="3.40.250.10">
    <property type="entry name" value="Rhodanese-like domain"/>
    <property type="match status" value="1"/>
</dbReference>
<dbReference type="InterPro" id="IPR004099">
    <property type="entry name" value="Pyr_nucl-diS_OxRdtase_dimer"/>
</dbReference>
<dbReference type="Pfam" id="PF02852">
    <property type="entry name" value="Pyr_redox_dim"/>
    <property type="match status" value="1"/>
</dbReference>
<comment type="cofactor">
    <cofactor evidence="1">
        <name>FAD</name>
        <dbReference type="ChEBI" id="CHEBI:57692"/>
    </cofactor>
</comment>
<dbReference type="SUPFAM" id="SSF51905">
    <property type="entry name" value="FAD/NAD(P)-binding domain"/>
    <property type="match status" value="1"/>
</dbReference>
<keyword evidence="5" id="KW-0560">Oxidoreductase</keyword>
<dbReference type="GO" id="GO:0016491">
    <property type="term" value="F:oxidoreductase activity"/>
    <property type="evidence" value="ECO:0007669"/>
    <property type="project" value="UniProtKB-KW"/>
</dbReference>
<keyword evidence="3" id="KW-0285">Flavoprotein</keyword>
<comment type="similarity">
    <text evidence="2">Belongs to the class-III pyridine nucleotide-disulfide oxidoreductase family.</text>
</comment>
<feature type="domain" description="Rhodanese" evidence="7">
    <location>
        <begin position="480"/>
        <end position="568"/>
    </location>
</feature>
<evidence type="ECO:0000256" key="5">
    <source>
        <dbReference type="ARBA" id="ARBA00023002"/>
    </source>
</evidence>
<dbReference type="Gene3D" id="3.50.50.60">
    <property type="entry name" value="FAD/NAD(P)-binding domain"/>
    <property type="match status" value="2"/>
</dbReference>
<evidence type="ECO:0000256" key="2">
    <source>
        <dbReference type="ARBA" id="ARBA00009130"/>
    </source>
</evidence>
<dbReference type="InterPro" id="IPR001763">
    <property type="entry name" value="Rhodanese-like_dom"/>
</dbReference>
<dbReference type="PANTHER" id="PTHR43429:SF1">
    <property type="entry name" value="NAD(P)H SULFUR OXIDOREDUCTASE (COA-DEPENDENT)"/>
    <property type="match status" value="1"/>
</dbReference>
<dbReference type="Pfam" id="PF00581">
    <property type="entry name" value="Rhodanese"/>
    <property type="match status" value="1"/>
</dbReference>
<evidence type="ECO:0000256" key="4">
    <source>
        <dbReference type="ARBA" id="ARBA00022827"/>
    </source>
</evidence>
<keyword evidence="6" id="KW-0676">Redox-active center</keyword>
<proteinExistence type="inferred from homology"/>
<dbReference type="PRINTS" id="PR00368">
    <property type="entry name" value="FADPNR"/>
</dbReference>
<dbReference type="PRINTS" id="PR00411">
    <property type="entry name" value="PNDRDTASEI"/>
</dbReference>
<dbReference type="AlphaFoldDB" id="A0AAW5F2J6"/>
<dbReference type="SUPFAM" id="SSF52821">
    <property type="entry name" value="Rhodanese/Cell cycle control phosphatase"/>
    <property type="match status" value="1"/>
</dbReference>
<dbReference type="EMBL" id="JAINVB010000001">
    <property type="protein sequence ID" value="MCK0086501.1"/>
    <property type="molecule type" value="Genomic_DNA"/>
</dbReference>
<evidence type="ECO:0000313" key="9">
    <source>
        <dbReference type="Proteomes" id="UP001203136"/>
    </source>
</evidence>
<evidence type="ECO:0000256" key="6">
    <source>
        <dbReference type="ARBA" id="ARBA00023284"/>
    </source>
</evidence>
<dbReference type="RefSeq" id="WP_034554942.1">
    <property type="nucleotide sequence ID" value="NZ_CYZY01000001.1"/>
</dbReference>
<dbReference type="Proteomes" id="UP001203136">
    <property type="component" value="Unassembled WGS sequence"/>
</dbReference>
<gene>
    <name evidence="8" type="ORF">K5I21_11585</name>
</gene>
<keyword evidence="4" id="KW-0274">FAD</keyword>
<dbReference type="SUPFAM" id="SSF55424">
    <property type="entry name" value="FAD/NAD-linked reductases, dimerisation (C-terminal) domain"/>
    <property type="match status" value="1"/>
</dbReference>
<dbReference type="InterPro" id="IPR016156">
    <property type="entry name" value="FAD/NAD-linked_Rdtase_dimer_sf"/>
</dbReference>
<dbReference type="InterPro" id="IPR036873">
    <property type="entry name" value="Rhodanese-like_dom_sf"/>
</dbReference>
<evidence type="ECO:0000256" key="3">
    <source>
        <dbReference type="ARBA" id="ARBA00022630"/>
    </source>
</evidence>
<dbReference type="InterPro" id="IPR023753">
    <property type="entry name" value="FAD/NAD-binding_dom"/>
</dbReference>
<dbReference type="InterPro" id="IPR036188">
    <property type="entry name" value="FAD/NAD-bd_sf"/>
</dbReference>
<organism evidence="8 9">
    <name type="scientific">Clostridium symbiosum</name>
    <name type="common">Bacteroides symbiosus</name>
    <dbReference type="NCBI Taxonomy" id="1512"/>
    <lineage>
        <taxon>Bacteria</taxon>
        <taxon>Bacillati</taxon>
        <taxon>Bacillota</taxon>
        <taxon>Clostridia</taxon>
        <taxon>Lachnospirales</taxon>
        <taxon>Lachnospiraceae</taxon>
        <taxon>Otoolea</taxon>
    </lineage>
</organism>
<evidence type="ECO:0000256" key="1">
    <source>
        <dbReference type="ARBA" id="ARBA00001974"/>
    </source>
</evidence>
<dbReference type="PANTHER" id="PTHR43429">
    <property type="entry name" value="PYRIDINE NUCLEOTIDE-DISULFIDE OXIDOREDUCTASE DOMAIN-CONTAINING"/>
    <property type="match status" value="1"/>
</dbReference>
<dbReference type="InterPro" id="IPR050260">
    <property type="entry name" value="FAD-bd_OxRdtase"/>
</dbReference>
<dbReference type="SMART" id="SM00450">
    <property type="entry name" value="RHOD"/>
    <property type="match status" value="1"/>
</dbReference>
<dbReference type="Pfam" id="PF07992">
    <property type="entry name" value="Pyr_redox_2"/>
    <property type="match status" value="1"/>
</dbReference>
<name>A0AAW5F2J6_CLOSY</name>
<reference evidence="8" key="1">
    <citation type="journal article" date="2022" name="Cell Host Microbe">
        <title>Colonization of the live biotherapeutic product VE303 and modulation of the microbiota and metabolites in healthy volunteers.</title>
        <authorList>
            <person name="Dsouza M."/>
            <person name="Menon R."/>
            <person name="Crossette E."/>
            <person name="Bhattarai S.K."/>
            <person name="Schneider J."/>
            <person name="Kim Y.G."/>
            <person name="Reddy S."/>
            <person name="Caballero S."/>
            <person name="Felix C."/>
            <person name="Cornacchione L."/>
            <person name="Hendrickson J."/>
            <person name="Watson A.R."/>
            <person name="Minot S.S."/>
            <person name="Greenfield N."/>
            <person name="Schopf L."/>
            <person name="Szabady R."/>
            <person name="Patarroyo J."/>
            <person name="Smith W."/>
            <person name="Harrison P."/>
            <person name="Kuijper E.J."/>
            <person name="Kelly C.P."/>
            <person name="Olle B."/>
            <person name="Bobilev D."/>
            <person name="Silber J.L."/>
            <person name="Bucci V."/>
            <person name="Roberts B."/>
            <person name="Faith J."/>
            <person name="Norman J.M."/>
        </authorList>
    </citation>
    <scope>NUCLEOTIDE SEQUENCE</scope>
    <source>
        <strain evidence="8">VE303-04</strain>
    </source>
</reference>
<comment type="caution">
    <text evidence="8">The sequence shown here is derived from an EMBL/GenBank/DDBJ whole genome shotgun (WGS) entry which is preliminary data.</text>
</comment>
<protein>
    <submittedName>
        <fullName evidence="8">FAD-dependent oxidoreductase</fullName>
    </submittedName>
</protein>
<accession>A0AAW5F2J6</accession>
<evidence type="ECO:0000259" key="7">
    <source>
        <dbReference type="PROSITE" id="PS50206"/>
    </source>
</evidence>
<dbReference type="PROSITE" id="PS50206">
    <property type="entry name" value="RHODANESE_3"/>
    <property type="match status" value="1"/>
</dbReference>